<sequence>MKLFLDTNVLIDFIMERPLFYDAAAMIVSYAFEKKVSICVSTLSIVTANFICVERCKMPIDIFRRKIDFLRAFIEVCSVDSSDIYHSYDAGWKDFEDGVQYYSALRSGSDYLVTRNSKDFEESAIKVVSTEEACSLL</sequence>
<comment type="caution">
    <text evidence="2">The sequence shown here is derived from an EMBL/GenBank/DDBJ whole genome shotgun (WGS) entry which is preliminary data.</text>
</comment>
<dbReference type="Proteomes" id="UP001465717">
    <property type="component" value="Unassembled WGS sequence"/>
</dbReference>
<evidence type="ECO:0000259" key="1">
    <source>
        <dbReference type="Pfam" id="PF13470"/>
    </source>
</evidence>
<dbReference type="SUPFAM" id="SSF88723">
    <property type="entry name" value="PIN domain-like"/>
    <property type="match status" value="1"/>
</dbReference>
<dbReference type="Pfam" id="PF13470">
    <property type="entry name" value="PIN_3"/>
    <property type="match status" value="1"/>
</dbReference>
<organism evidence="2 3">
    <name type="scientific">Segatella sinensis</name>
    <dbReference type="NCBI Taxonomy" id="3085167"/>
    <lineage>
        <taxon>Bacteria</taxon>
        <taxon>Pseudomonadati</taxon>
        <taxon>Bacteroidota</taxon>
        <taxon>Bacteroidia</taxon>
        <taxon>Bacteroidales</taxon>
        <taxon>Prevotellaceae</taxon>
        <taxon>Segatella</taxon>
    </lineage>
</organism>
<dbReference type="EMBL" id="JBBNGE010000013">
    <property type="protein sequence ID" value="MEQ2507780.1"/>
    <property type="molecule type" value="Genomic_DNA"/>
</dbReference>
<proteinExistence type="predicted"/>
<evidence type="ECO:0000313" key="3">
    <source>
        <dbReference type="Proteomes" id="UP001465717"/>
    </source>
</evidence>
<name>A0ABV1FXB5_9BACT</name>
<gene>
    <name evidence="2" type="ORF">AAAT87_05695</name>
</gene>
<dbReference type="InterPro" id="IPR029060">
    <property type="entry name" value="PIN-like_dom_sf"/>
</dbReference>
<accession>A0ABV1FXB5</accession>
<dbReference type="InterPro" id="IPR002716">
    <property type="entry name" value="PIN_dom"/>
</dbReference>
<feature type="domain" description="PIN" evidence="1">
    <location>
        <begin position="3"/>
        <end position="117"/>
    </location>
</feature>
<evidence type="ECO:0000313" key="2">
    <source>
        <dbReference type="EMBL" id="MEQ2507780.1"/>
    </source>
</evidence>
<protein>
    <submittedName>
        <fullName evidence="2">PIN domain-containing protein</fullName>
    </submittedName>
</protein>
<keyword evidence="3" id="KW-1185">Reference proteome</keyword>
<reference evidence="2 3" key="1">
    <citation type="submission" date="2024-04" db="EMBL/GenBank/DDBJ databases">
        <title>Human intestinal bacterial collection.</title>
        <authorList>
            <person name="Pauvert C."/>
            <person name="Hitch T.C.A."/>
            <person name="Clavel T."/>
        </authorList>
    </citation>
    <scope>NUCLEOTIDE SEQUENCE [LARGE SCALE GENOMIC DNA]</scope>
    <source>
        <strain evidence="2 3">CLA-AA-H174</strain>
    </source>
</reference>
<dbReference type="RefSeq" id="WP_298532018.1">
    <property type="nucleotide sequence ID" value="NZ_JBBNFG020000003.1"/>
</dbReference>
<dbReference type="Gene3D" id="3.40.50.1010">
    <property type="entry name" value="5'-nuclease"/>
    <property type="match status" value="1"/>
</dbReference>